<accession>D3DHS5</accession>
<dbReference type="KEGG" id="hth:HTH_0918"/>
<dbReference type="RefSeq" id="WP_012963557.1">
    <property type="nucleotide sequence ID" value="NC_013799.1"/>
</dbReference>
<name>D3DHS5_HYDTT</name>
<sequence>MRLVELYAELQTLFPDHTHTIGYKSPEELRADVQKLMSVFLEREQIDRNNTISSFVIIVAHKKKLSQFDEFQSEVDAILQKLYAKLPLTDFSVEYANNDIYLFALIKAQAKRRLL</sequence>
<dbReference type="STRING" id="608538.HTH_0918"/>
<organism evidence="1 2">
    <name type="scientific">Hydrogenobacter thermophilus (strain DSM 6534 / IAM 12695 / TK-6)</name>
    <dbReference type="NCBI Taxonomy" id="608538"/>
    <lineage>
        <taxon>Bacteria</taxon>
        <taxon>Pseudomonadati</taxon>
        <taxon>Aquificota</taxon>
        <taxon>Aquificia</taxon>
        <taxon>Aquificales</taxon>
        <taxon>Aquificaceae</taxon>
        <taxon>Hydrogenobacter</taxon>
    </lineage>
</organism>
<reference evidence="1 2" key="1">
    <citation type="journal article" date="2010" name="J. Bacteriol.">
        <title>Complete genome sequence of the thermophilic, obligately chemolithoautotrophic hydrogen-oxidizing bacterium Hydrogenobacter thermophilus TK-6.</title>
        <authorList>
            <person name="Arai H."/>
            <person name="Kanbe H."/>
            <person name="Ishii M."/>
            <person name="Igarashi Y."/>
        </authorList>
    </citation>
    <scope>NUCLEOTIDE SEQUENCE [LARGE SCALE GENOMIC DNA]</scope>
    <source>
        <strain evidence="2">DSM 6534 / IAM 12695 / TK-6 [Tokyo]</strain>
    </source>
</reference>
<protein>
    <submittedName>
        <fullName evidence="1">Uncharacterized protein</fullName>
    </submittedName>
</protein>
<dbReference type="AlphaFoldDB" id="D3DHS5"/>
<dbReference type="EMBL" id="AP011112">
    <property type="protein sequence ID" value="BAI69377.1"/>
    <property type="molecule type" value="Genomic_DNA"/>
</dbReference>
<dbReference type="Proteomes" id="UP000002574">
    <property type="component" value="Chromosome"/>
</dbReference>
<evidence type="ECO:0000313" key="2">
    <source>
        <dbReference type="Proteomes" id="UP000002574"/>
    </source>
</evidence>
<dbReference type="KEGG" id="hte:Hydth_0915"/>
<gene>
    <name evidence="1" type="ordered locus">HTH_0918</name>
</gene>
<proteinExistence type="predicted"/>
<evidence type="ECO:0000313" key="1">
    <source>
        <dbReference type="EMBL" id="BAI69377.1"/>
    </source>
</evidence>
<keyword evidence="2" id="KW-1185">Reference proteome</keyword>